<evidence type="ECO:0000256" key="1">
    <source>
        <dbReference type="SAM" id="MobiDB-lite"/>
    </source>
</evidence>
<protein>
    <submittedName>
        <fullName evidence="2">Uncharacterized protein</fullName>
    </submittedName>
</protein>
<feature type="region of interest" description="Disordered" evidence="1">
    <location>
        <begin position="1"/>
        <end position="53"/>
    </location>
</feature>
<organism evidence="2 5">
    <name type="scientific">Petrolisthes manimaculis</name>
    <dbReference type="NCBI Taxonomy" id="1843537"/>
    <lineage>
        <taxon>Eukaryota</taxon>
        <taxon>Metazoa</taxon>
        <taxon>Ecdysozoa</taxon>
        <taxon>Arthropoda</taxon>
        <taxon>Crustacea</taxon>
        <taxon>Multicrustacea</taxon>
        <taxon>Malacostraca</taxon>
        <taxon>Eumalacostraca</taxon>
        <taxon>Eucarida</taxon>
        <taxon>Decapoda</taxon>
        <taxon>Pleocyemata</taxon>
        <taxon>Anomura</taxon>
        <taxon>Galatheoidea</taxon>
        <taxon>Porcellanidae</taxon>
        <taxon>Petrolisthes</taxon>
    </lineage>
</organism>
<evidence type="ECO:0000313" key="2">
    <source>
        <dbReference type="EMBL" id="KAK4301039.1"/>
    </source>
</evidence>
<evidence type="ECO:0000313" key="5">
    <source>
        <dbReference type="Proteomes" id="UP001292094"/>
    </source>
</evidence>
<keyword evidence="5" id="KW-1185">Reference proteome</keyword>
<proteinExistence type="predicted"/>
<dbReference type="EMBL" id="JAWZYT010002936">
    <property type="protein sequence ID" value="KAK4301040.1"/>
    <property type="molecule type" value="Genomic_DNA"/>
</dbReference>
<gene>
    <name evidence="2" type="ORF">Pmani_026796</name>
    <name evidence="3" type="ORF">Pmani_026797</name>
    <name evidence="4" type="ORF">Pmani_026798</name>
</gene>
<reference evidence="2" key="1">
    <citation type="submission" date="2023-11" db="EMBL/GenBank/DDBJ databases">
        <title>Genome assemblies of two species of porcelain crab, Petrolisthes cinctipes and Petrolisthes manimaculis (Anomura: Porcellanidae).</title>
        <authorList>
            <person name="Angst P."/>
        </authorList>
    </citation>
    <scope>NUCLEOTIDE SEQUENCE</scope>
    <source>
        <strain evidence="2">PB745_02</strain>
        <tissue evidence="2">Gill</tissue>
    </source>
</reference>
<dbReference type="AlphaFoldDB" id="A0AAE1TZS2"/>
<dbReference type="Proteomes" id="UP001292094">
    <property type="component" value="Unassembled WGS sequence"/>
</dbReference>
<evidence type="ECO:0000313" key="3">
    <source>
        <dbReference type="EMBL" id="KAK4301040.1"/>
    </source>
</evidence>
<evidence type="ECO:0000313" key="4">
    <source>
        <dbReference type="EMBL" id="KAK4301041.1"/>
    </source>
</evidence>
<dbReference type="EMBL" id="JAWZYT010002936">
    <property type="protein sequence ID" value="KAK4301039.1"/>
    <property type="molecule type" value="Genomic_DNA"/>
</dbReference>
<name>A0AAE1TZS2_9EUCA</name>
<accession>A0AAE1TZS2</accession>
<comment type="caution">
    <text evidence="2">The sequence shown here is derived from an EMBL/GenBank/DDBJ whole genome shotgun (WGS) entry which is preliminary data.</text>
</comment>
<feature type="compositionally biased region" description="Basic residues" evidence="1">
    <location>
        <begin position="31"/>
        <end position="43"/>
    </location>
</feature>
<dbReference type="EMBL" id="JAWZYT010002936">
    <property type="protein sequence ID" value="KAK4301041.1"/>
    <property type="molecule type" value="Genomic_DNA"/>
</dbReference>
<sequence>MEQNNGSRRQRSLPPLLSEKELLRYTPVRRWPPRTPHHRNPRLHKPDPSRRPRLAHCVHPKLPPPHYEVDITLLAIDEDDSSGADESTIIAEVTVIEREVCVSSGEEGVHDVTRPNL</sequence>